<keyword evidence="2" id="KW-0547">Nucleotide-binding</keyword>
<organism evidence="5 6">
    <name type="scientific">Neptunicella marina</name>
    <dbReference type="NCBI Taxonomy" id="2125989"/>
    <lineage>
        <taxon>Bacteria</taxon>
        <taxon>Pseudomonadati</taxon>
        <taxon>Pseudomonadota</taxon>
        <taxon>Gammaproteobacteria</taxon>
        <taxon>Alteromonadales</taxon>
        <taxon>Alteromonadaceae</taxon>
        <taxon>Neptunicella</taxon>
    </lineage>
</organism>
<dbReference type="InterPro" id="IPR051782">
    <property type="entry name" value="ABC_Transporter_VariousFunc"/>
</dbReference>
<name>A0A8J6IQS7_9ALTE</name>
<dbReference type="AlphaFoldDB" id="A0A8J6IQS7"/>
<feature type="domain" description="ABC transporter" evidence="4">
    <location>
        <begin position="2"/>
        <end position="201"/>
    </location>
</feature>
<dbReference type="InterPro" id="IPR027417">
    <property type="entry name" value="P-loop_NTPase"/>
</dbReference>
<keyword evidence="3 5" id="KW-0067">ATP-binding</keyword>
<proteinExistence type="predicted"/>
<keyword evidence="6" id="KW-1185">Reference proteome</keyword>
<protein>
    <submittedName>
        <fullName evidence="5">ATP-binding cassette domain-containing protein</fullName>
    </submittedName>
</protein>
<dbReference type="PANTHER" id="PTHR42939">
    <property type="entry name" value="ABC TRANSPORTER ATP-BINDING PROTEIN ALBC-RELATED"/>
    <property type="match status" value="1"/>
</dbReference>
<dbReference type="PROSITE" id="PS50893">
    <property type="entry name" value="ABC_TRANSPORTER_2"/>
    <property type="match status" value="1"/>
</dbReference>
<evidence type="ECO:0000256" key="3">
    <source>
        <dbReference type="ARBA" id="ARBA00022840"/>
    </source>
</evidence>
<sequence length="201" mass="21612">MLEFDQIALHYDARVIFEQFSLAIPQPRVVISGANGTGKTTLLMLAAGLIAPQAGQVTFNGESVLSSQVKKQIGISATKVALPGFLSVKALLEFHAGQFGCSAEHALIDDFKLKQYFATKVADLSLGNYKKLSLVTAVMHQPQLLLLDEPTNGLDEQSLLVLNSLISDYPGQVVIASHQSMAADSADVRHIALKREGVTHT</sequence>
<evidence type="ECO:0000313" key="6">
    <source>
        <dbReference type="Proteomes" id="UP000601768"/>
    </source>
</evidence>
<dbReference type="EMBL" id="JACNEP010000003">
    <property type="protein sequence ID" value="MBC3765181.1"/>
    <property type="molecule type" value="Genomic_DNA"/>
</dbReference>
<dbReference type="Proteomes" id="UP000601768">
    <property type="component" value="Unassembled WGS sequence"/>
</dbReference>
<keyword evidence="1" id="KW-0813">Transport</keyword>
<reference evidence="5" key="2">
    <citation type="submission" date="2020-08" db="EMBL/GenBank/DDBJ databases">
        <authorList>
            <person name="Lai Q."/>
        </authorList>
    </citation>
    <scope>NUCLEOTIDE SEQUENCE</scope>
    <source>
        <strain evidence="5">S27-2</strain>
    </source>
</reference>
<dbReference type="PANTHER" id="PTHR42939:SF1">
    <property type="entry name" value="ABC TRANSPORTER ATP-BINDING PROTEIN ALBC-RELATED"/>
    <property type="match status" value="1"/>
</dbReference>
<dbReference type="SMART" id="SM00382">
    <property type="entry name" value="AAA"/>
    <property type="match status" value="1"/>
</dbReference>
<dbReference type="SUPFAM" id="SSF52540">
    <property type="entry name" value="P-loop containing nucleoside triphosphate hydrolases"/>
    <property type="match status" value="1"/>
</dbReference>
<comment type="caution">
    <text evidence="5">The sequence shown here is derived from an EMBL/GenBank/DDBJ whole genome shotgun (WGS) entry which is preliminary data.</text>
</comment>
<reference evidence="5" key="1">
    <citation type="journal article" date="2018" name="Int. J. Syst. Evol. Microbiol.">
        <title>Neptunicella marina gen. nov., sp. nov., isolated from surface seawater.</title>
        <authorList>
            <person name="Liu X."/>
            <person name="Lai Q."/>
            <person name="Du Y."/>
            <person name="Zhang X."/>
            <person name="Liu Z."/>
            <person name="Sun F."/>
            <person name="Shao Z."/>
        </authorList>
    </citation>
    <scope>NUCLEOTIDE SEQUENCE</scope>
    <source>
        <strain evidence="5">S27-2</strain>
    </source>
</reference>
<dbReference type="InterPro" id="IPR003439">
    <property type="entry name" value="ABC_transporter-like_ATP-bd"/>
</dbReference>
<evidence type="ECO:0000256" key="1">
    <source>
        <dbReference type="ARBA" id="ARBA00022448"/>
    </source>
</evidence>
<dbReference type="InterPro" id="IPR003593">
    <property type="entry name" value="AAA+_ATPase"/>
</dbReference>
<evidence type="ECO:0000313" key="5">
    <source>
        <dbReference type="EMBL" id="MBC3765181.1"/>
    </source>
</evidence>
<dbReference type="GO" id="GO:0016887">
    <property type="term" value="F:ATP hydrolysis activity"/>
    <property type="evidence" value="ECO:0007669"/>
    <property type="project" value="InterPro"/>
</dbReference>
<accession>A0A8J6IQS7</accession>
<evidence type="ECO:0000256" key="2">
    <source>
        <dbReference type="ARBA" id="ARBA00022741"/>
    </source>
</evidence>
<dbReference type="Gene3D" id="3.40.50.300">
    <property type="entry name" value="P-loop containing nucleotide triphosphate hydrolases"/>
    <property type="match status" value="1"/>
</dbReference>
<dbReference type="GO" id="GO:0005524">
    <property type="term" value="F:ATP binding"/>
    <property type="evidence" value="ECO:0007669"/>
    <property type="project" value="UniProtKB-KW"/>
</dbReference>
<dbReference type="Pfam" id="PF00005">
    <property type="entry name" value="ABC_tran"/>
    <property type="match status" value="1"/>
</dbReference>
<gene>
    <name evidence="5" type="ORF">H8B19_04795</name>
</gene>
<evidence type="ECO:0000259" key="4">
    <source>
        <dbReference type="PROSITE" id="PS50893"/>
    </source>
</evidence>